<protein>
    <submittedName>
        <fullName evidence="1">Uncharacterized protein</fullName>
    </submittedName>
</protein>
<proteinExistence type="predicted"/>
<name>A0A0E9QFI4_ANGAN</name>
<organism evidence="1">
    <name type="scientific">Anguilla anguilla</name>
    <name type="common">European freshwater eel</name>
    <name type="synonym">Muraena anguilla</name>
    <dbReference type="NCBI Taxonomy" id="7936"/>
    <lineage>
        <taxon>Eukaryota</taxon>
        <taxon>Metazoa</taxon>
        <taxon>Chordata</taxon>
        <taxon>Craniata</taxon>
        <taxon>Vertebrata</taxon>
        <taxon>Euteleostomi</taxon>
        <taxon>Actinopterygii</taxon>
        <taxon>Neopterygii</taxon>
        <taxon>Teleostei</taxon>
        <taxon>Anguilliformes</taxon>
        <taxon>Anguillidae</taxon>
        <taxon>Anguilla</taxon>
    </lineage>
</organism>
<accession>A0A0E9QFI4</accession>
<dbReference type="EMBL" id="GBXM01092931">
    <property type="protein sequence ID" value="JAH15646.1"/>
    <property type="molecule type" value="Transcribed_RNA"/>
</dbReference>
<sequence>MECVNICIAVQYW</sequence>
<reference evidence="1" key="2">
    <citation type="journal article" date="2015" name="Fish Shellfish Immunol.">
        <title>Early steps in the European eel (Anguilla anguilla)-Vibrio vulnificus interaction in the gills: Role of the RtxA13 toxin.</title>
        <authorList>
            <person name="Callol A."/>
            <person name="Pajuelo D."/>
            <person name="Ebbesson L."/>
            <person name="Teles M."/>
            <person name="MacKenzie S."/>
            <person name="Amaro C."/>
        </authorList>
    </citation>
    <scope>NUCLEOTIDE SEQUENCE</scope>
</reference>
<reference evidence="1" key="1">
    <citation type="submission" date="2014-11" db="EMBL/GenBank/DDBJ databases">
        <authorList>
            <person name="Amaro Gonzalez C."/>
        </authorList>
    </citation>
    <scope>NUCLEOTIDE SEQUENCE</scope>
</reference>
<evidence type="ECO:0000313" key="1">
    <source>
        <dbReference type="EMBL" id="JAH15646.1"/>
    </source>
</evidence>